<dbReference type="EMBL" id="JBHSAV010000005">
    <property type="protein sequence ID" value="MFC3975457.1"/>
    <property type="molecule type" value="Genomic_DNA"/>
</dbReference>
<evidence type="ECO:0000313" key="3">
    <source>
        <dbReference type="EMBL" id="MFC3975457.1"/>
    </source>
</evidence>
<protein>
    <submittedName>
        <fullName evidence="3">Glycine-rich domain-containing protein</fullName>
    </submittedName>
</protein>
<reference evidence="4" key="1">
    <citation type="journal article" date="2019" name="Int. J. Syst. Evol. Microbiol.">
        <title>The Global Catalogue of Microorganisms (GCM) 10K type strain sequencing project: providing services to taxonomists for standard genome sequencing and annotation.</title>
        <authorList>
            <consortium name="The Broad Institute Genomics Platform"/>
            <consortium name="The Broad Institute Genome Sequencing Center for Infectious Disease"/>
            <person name="Wu L."/>
            <person name="Ma J."/>
        </authorList>
    </citation>
    <scope>NUCLEOTIDE SEQUENCE [LARGE SCALE GENOMIC DNA]</scope>
    <source>
        <strain evidence="4">CECT 8551</strain>
    </source>
</reference>
<sequence length="757" mass="76605">MRVNFYFSSIFLFIILCLGLFSEVVGQCTGCNVTINGNNTHSLIQNGNVVCIQGNRTSAISFNNANNVTICIADGASLNADFNNLSGLSTINNFGNFTARASYNGSWTINNSGFLTLNFESLNSDKTINNSGTLTRTGNFTINGTLNSSGISSISGNMTVNGSGRVDNSGSVSVGGNYQSNGQTNSADGEISIVGNLTNNGSGVFSVASGSIGGNVTNNGNINIYGSLNIQGNLNMNSGANISAGDSDQFNYLFVNGDMTGAGCLSGSNGILFSNKFSSSSGGCRNGEVFIGLESGCLQVIDRSTGSETFERIYIFTCSTGWTIPGSSDGVEPFDEAEILIVAGGGGGGRGTSAGGGGAGGLIYVASDALPFGTEVPVIVGIGGEGSSNANNRGGQGSISRFLSYTAVGGGGGGSNGNERAGGSGGSGGGGANSNGSGGGRTLDQGSSGGNGNDSGGSNRSGGGGGGAGGSGQSPSNGNNNPGGNGGIGILNGISGSNIFFSGGGGGTGQEVAGIGGSGVGGNGNNNGPGGNGSTPGSAGGAGSSAGGGGANGIVIIRQSFRILPVEFLEVTASYIQNDRAAIISWATAKEWENSHFEVERSINNVANFEKIAEVEGVGYADDRSDYKFVDKNLPLLGATIYYRLKQVDFSGSYAYSKTVAVRIADVANPKGTWRAYPNPTVGESLKISLINGHQYHDEPLSFRLVHPTYMSPTFSAKSEQEMNDQLALLLPNVPKGVFVVEVLWGQNVEHLKVLRK</sequence>
<evidence type="ECO:0000259" key="2">
    <source>
        <dbReference type="Pfam" id="PF21722"/>
    </source>
</evidence>
<dbReference type="Proteomes" id="UP001595766">
    <property type="component" value="Unassembled WGS sequence"/>
</dbReference>
<feature type="region of interest" description="Disordered" evidence="1">
    <location>
        <begin position="512"/>
        <end position="545"/>
    </location>
</feature>
<organism evidence="3 4">
    <name type="scientific">Belliella kenyensis</name>
    <dbReference type="NCBI Taxonomy" id="1472724"/>
    <lineage>
        <taxon>Bacteria</taxon>
        <taxon>Pseudomonadati</taxon>
        <taxon>Bacteroidota</taxon>
        <taxon>Cytophagia</taxon>
        <taxon>Cytophagales</taxon>
        <taxon>Cyclobacteriaceae</taxon>
        <taxon>Belliella</taxon>
    </lineage>
</organism>
<dbReference type="InterPro" id="IPR049304">
    <property type="entry name" value="Gly_rich_dom"/>
</dbReference>
<evidence type="ECO:0000256" key="1">
    <source>
        <dbReference type="SAM" id="MobiDB-lite"/>
    </source>
</evidence>
<feature type="domain" description="Glycine-rich" evidence="2">
    <location>
        <begin position="335"/>
        <end position="558"/>
    </location>
</feature>
<dbReference type="RefSeq" id="WP_241295172.1">
    <property type="nucleotide sequence ID" value="NZ_JAKZGR010000009.1"/>
</dbReference>
<dbReference type="Gene3D" id="2.60.40.10">
    <property type="entry name" value="Immunoglobulins"/>
    <property type="match status" value="1"/>
</dbReference>
<comment type="caution">
    <text evidence="3">The sequence shown here is derived from an EMBL/GenBank/DDBJ whole genome shotgun (WGS) entry which is preliminary data.</text>
</comment>
<dbReference type="Pfam" id="PF21722">
    <property type="entry name" value="Gly_rich_2"/>
    <property type="match status" value="1"/>
</dbReference>
<feature type="compositionally biased region" description="Gly residues" evidence="1">
    <location>
        <begin position="414"/>
        <end position="472"/>
    </location>
</feature>
<proteinExistence type="predicted"/>
<accession>A0ABV8EK81</accession>
<name>A0ABV8EK81_9BACT</name>
<evidence type="ECO:0000313" key="4">
    <source>
        <dbReference type="Proteomes" id="UP001595766"/>
    </source>
</evidence>
<dbReference type="InterPro" id="IPR013783">
    <property type="entry name" value="Ig-like_fold"/>
</dbReference>
<keyword evidence="4" id="KW-1185">Reference proteome</keyword>
<feature type="region of interest" description="Disordered" evidence="1">
    <location>
        <begin position="414"/>
        <end position="484"/>
    </location>
</feature>
<gene>
    <name evidence="3" type="ORF">ACFOUP_03615</name>
</gene>